<dbReference type="PANTHER" id="PTHR43214:SF24">
    <property type="entry name" value="TRANSCRIPTIONAL REGULATORY PROTEIN NARL-RELATED"/>
    <property type="match status" value="1"/>
</dbReference>
<evidence type="ECO:0000256" key="3">
    <source>
        <dbReference type="ARBA" id="ARBA00023125"/>
    </source>
</evidence>
<dbReference type="GO" id="GO:0003677">
    <property type="term" value="F:DNA binding"/>
    <property type="evidence" value="ECO:0007669"/>
    <property type="project" value="UniProtKB-KW"/>
</dbReference>
<dbReference type="AlphaFoldDB" id="A0A2I0STQ9"/>
<dbReference type="SMART" id="SM00448">
    <property type="entry name" value="REC"/>
    <property type="match status" value="1"/>
</dbReference>
<dbReference type="GO" id="GO:0000160">
    <property type="term" value="P:phosphorelay signal transduction system"/>
    <property type="evidence" value="ECO:0007669"/>
    <property type="project" value="InterPro"/>
</dbReference>
<comment type="caution">
    <text evidence="8">The sequence shown here is derived from an EMBL/GenBank/DDBJ whole genome shotgun (WGS) entry which is preliminary data.</text>
</comment>
<dbReference type="InterPro" id="IPR011006">
    <property type="entry name" value="CheY-like_superfamily"/>
</dbReference>
<reference evidence="8 9" key="1">
    <citation type="submission" date="2017-12" db="EMBL/GenBank/DDBJ databases">
        <title>Streptomyces populusis sp. nov., a novel endophytic actinobacterium isolated from stems of Populus adenopoda Maxim.</title>
        <authorList>
            <person name="Wang Z."/>
        </authorList>
    </citation>
    <scope>NUCLEOTIDE SEQUENCE [LARGE SCALE GENOMIC DNA]</scope>
    <source>
        <strain evidence="8 9">A249</strain>
    </source>
</reference>
<feature type="modified residue" description="4-aspartylphosphate" evidence="5">
    <location>
        <position position="59"/>
    </location>
</feature>
<dbReference type="Proteomes" id="UP000236178">
    <property type="component" value="Unassembled WGS sequence"/>
</dbReference>
<feature type="domain" description="HTH luxR-type" evidence="6">
    <location>
        <begin position="150"/>
        <end position="215"/>
    </location>
</feature>
<evidence type="ECO:0000256" key="1">
    <source>
        <dbReference type="ARBA" id="ARBA00022553"/>
    </source>
</evidence>
<dbReference type="OrthoDB" id="9808843at2"/>
<evidence type="ECO:0000256" key="5">
    <source>
        <dbReference type="PROSITE-ProRule" id="PRU00169"/>
    </source>
</evidence>
<evidence type="ECO:0000259" key="6">
    <source>
        <dbReference type="PROSITE" id="PS50043"/>
    </source>
</evidence>
<dbReference type="GO" id="GO:0006355">
    <property type="term" value="P:regulation of DNA-templated transcription"/>
    <property type="evidence" value="ECO:0007669"/>
    <property type="project" value="InterPro"/>
</dbReference>
<evidence type="ECO:0000313" key="8">
    <source>
        <dbReference type="EMBL" id="PKT73311.1"/>
    </source>
</evidence>
<evidence type="ECO:0000256" key="2">
    <source>
        <dbReference type="ARBA" id="ARBA00023015"/>
    </source>
</evidence>
<proteinExistence type="predicted"/>
<keyword evidence="3 8" id="KW-0238">DNA-binding</keyword>
<dbReference type="EMBL" id="PJOS01000012">
    <property type="protein sequence ID" value="PKT73311.1"/>
    <property type="molecule type" value="Genomic_DNA"/>
</dbReference>
<evidence type="ECO:0000256" key="4">
    <source>
        <dbReference type="ARBA" id="ARBA00023163"/>
    </source>
</evidence>
<dbReference type="RefSeq" id="WP_103548886.1">
    <property type="nucleotide sequence ID" value="NZ_KZ626851.1"/>
</dbReference>
<keyword evidence="9" id="KW-1185">Reference proteome</keyword>
<dbReference type="Pfam" id="PF00196">
    <property type="entry name" value="GerE"/>
    <property type="match status" value="1"/>
</dbReference>
<evidence type="ECO:0000259" key="7">
    <source>
        <dbReference type="PROSITE" id="PS50110"/>
    </source>
</evidence>
<dbReference type="Gene3D" id="3.40.50.2300">
    <property type="match status" value="1"/>
</dbReference>
<accession>A0A2I0STQ9</accession>
<dbReference type="InterPro" id="IPR016032">
    <property type="entry name" value="Sig_transdc_resp-reg_C-effctor"/>
</dbReference>
<evidence type="ECO:0000313" key="9">
    <source>
        <dbReference type="Proteomes" id="UP000236178"/>
    </source>
</evidence>
<dbReference type="PROSITE" id="PS50043">
    <property type="entry name" value="HTH_LUXR_2"/>
    <property type="match status" value="1"/>
</dbReference>
<dbReference type="CDD" id="cd17535">
    <property type="entry name" value="REC_NarL-like"/>
    <property type="match status" value="1"/>
</dbReference>
<dbReference type="CDD" id="cd06170">
    <property type="entry name" value="LuxR_C_like"/>
    <property type="match status" value="1"/>
</dbReference>
<gene>
    <name evidence="8" type="ORF">CW362_09235</name>
</gene>
<feature type="domain" description="Response regulatory" evidence="7">
    <location>
        <begin position="8"/>
        <end position="124"/>
    </location>
</feature>
<dbReference type="InterPro" id="IPR000792">
    <property type="entry name" value="Tscrpt_reg_LuxR_C"/>
</dbReference>
<protein>
    <submittedName>
        <fullName evidence="8">DNA-binding response regulator</fullName>
    </submittedName>
</protein>
<sequence>MTAGPAVTVVIADDHPLFRFGLKAALDGHENITVVGEAADGEQLLSVVEHTRPDVVLTDLAMPNLNGTEAVGELTSRHPGIGVMVLTMHDDDQALIGALRAGARGYLLKGADRTEIVRAVLAVASGSAVYGEATAQRINAFFTQARRDYVAQIFPELTSRESELLELVAQGHTNDEIARRLFLSEKTVRNHVAAIMNKLGTNNRAATVAKARDAGLGQPSIGEH</sequence>
<dbReference type="InterPro" id="IPR039420">
    <property type="entry name" value="WalR-like"/>
</dbReference>
<dbReference type="PROSITE" id="PS00622">
    <property type="entry name" value="HTH_LUXR_1"/>
    <property type="match status" value="1"/>
</dbReference>
<dbReference type="PRINTS" id="PR00038">
    <property type="entry name" value="HTHLUXR"/>
</dbReference>
<organism evidence="8 9">
    <name type="scientific">Streptomyces populi</name>
    <dbReference type="NCBI Taxonomy" id="2058924"/>
    <lineage>
        <taxon>Bacteria</taxon>
        <taxon>Bacillati</taxon>
        <taxon>Actinomycetota</taxon>
        <taxon>Actinomycetes</taxon>
        <taxon>Kitasatosporales</taxon>
        <taxon>Streptomycetaceae</taxon>
        <taxon>Streptomyces</taxon>
    </lineage>
</organism>
<keyword evidence="4" id="KW-0804">Transcription</keyword>
<dbReference type="InterPro" id="IPR058245">
    <property type="entry name" value="NreC/VraR/RcsB-like_REC"/>
</dbReference>
<dbReference type="InterPro" id="IPR001789">
    <property type="entry name" value="Sig_transdc_resp-reg_receiver"/>
</dbReference>
<dbReference type="Pfam" id="PF00072">
    <property type="entry name" value="Response_reg"/>
    <property type="match status" value="1"/>
</dbReference>
<keyword evidence="2" id="KW-0805">Transcription regulation</keyword>
<keyword evidence="1 5" id="KW-0597">Phosphoprotein</keyword>
<dbReference type="SUPFAM" id="SSF52172">
    <property type="entry name" value="CheY-like"/>
    <property type="match status" value="1"/>
</dbReference>
<dbReference type="SMART" id="SM00421">
    <property type="entry name" value="HTH_LUXR"/>
    <property type="match status" value="1"/>
</dbReference>
<dbReference type="PANTHER" id="PTHR43214">
    <property type="entry name" value="TWO-COMPONENT RESPONSE REGULATOR"/>
    <property type="match status" value="1"/>
</dbReference>
<dbReference type="SUPFAM" id="SSF46894">
    <property type="entry name" value="C-terminal effector domain of the bipartite response regulators"/>
    <property type="match status" value="1"/>
</dbReference>
<dbReference type="PROSITE" id="PS50110">
    <property type="entry name" value="RESPONSE_REGULATORY"/>
    <property type="match status" value="1"/>
</dbReference>
<name>A0A2I0STQ9_9ACTN</name>